<protein>
    <submittedName>
        <fullName evidence="1">Uncharacterized protein</fullName>
    </submittedName>
</protein>
<gene>
    <name evidence="1" type="ORF">EVA_04377</name>
</gene>
<accession>J9H210</accession>
<evidence type="ECO:0000313" key="1">
    <source>
        <dbReference type="EMBL" id="EJX07510.1"/>
    </source>
</evidence>
<organism evidence="1">
    <name type="scientific">gut metagenome</name>
    <dbReference type="NCBI Taxonomy" id="749906"/>
    <lineage>
        <taxon>unclassified sequences</taxon>
        <taxon>metagenomes</taxon>
        <taxon>organismal metagenomes</taxon>
    </lineage>
</organism>
<comment type="caution">
    <text evidence="1">The sequence shown here is derived from an EMBL/GenBank/DDBJ whole genome shotgun (WGS) entry which is preliminary data.</text>
</comment>
<dbReference type="AlphaFoldDB" id="J9H210"/>
<name>J9H210_9ZZZZ</name>
<reference evidence="1" key="1">
    <citation type="journal article" date="2012" name="PLoS ONE">
        <title>Gene sets for utilization of primary and secondary nutrition supplies in the distal gut of endangered iberian lynx.</title>
        <authorList>
            <person name="Alcaide M."/>
            <person name="Messina E."/>
            <person name="Richter M."/>
            <person name="Bargiela R."/>
            <person name="Peplies J."/>
            <person name="Huws S.A."/>
            <person name="Newbold C.J."/>
            <person name="Golyshin P.N."/>
            <person name="Simon M.A."/>
            <person name="Lopez G."/>
            <person name="Yakimov M.M."/>
            <person name="Ferrer M."/>
        </authorList>
    </citation>
    <scope>NUCLEOTIDE SEQUENCE</scope>
</reference>
<sequence length="48" mass="5271">MIGTFKNTAIWFISPKSGWIRNIPEQATINSPTATGRAVFFIGLAAFK</sequence>
<dbReference type="EMBL" id="AMCI01000865">
    <property type="protein sequence ID" value="EJX07510.1"/>
    <property type="molecule type" value="Genomic_DNA"/>
</dbReference>
<proteinExistence type="predicted"/>